<keyword evidence="4" id="KW-0460">Magnesium</keyword>
<dbReference type="FunFam" id="1.10.600.10:FF:000007">
    <property type="entry name" value="Isoprene synthase, chloroplastic"/>
    <property type="match status" value="1"/>
</dbReference>
<evidence type="ECO:0000256" key="6">
    <source>
        <dbReference type="ARBA" id="ARBA00023239"/>
    </source>
</evidence>
<keyword evidence="5" id="KW-0464">Manganese</keyword>
<dbReference type="PANTHER" id="PTHR31225">
    <property type="entry name" value="OS04G0344100 PROTEIN-RELATED"/>
    <property type="match status" value="1"/>
</dbReference>
<evidence type="ECO:0000313" key="9">
    <source>
        <dbReference type="EMBL" id="AZM65213.1"/>
    </source>
</evidence>
<evidence type="ECO:0000256" key="1">
    <source>
        <dbReference type="ARBA" id="ARBA00001936"/>
    </source>
</evidence>
<dbReference type="InterPro" id="IPR036965">
    <property type="entry name" value="Terpene_synth_N_sf"/>
</dbReference>
<dbReference type="GO" id="GO:0016102">
    <property type="term" value="P:diterpenoid biosynthetic process"/>
    <property type="evidence" value="ECO:0007669"/>
    <property type="project" value="InterPro"/>
</dbReference>
<dbReference type="Pfam" id="PF01397">
    <property type="entry name" value="Terpene_synth"/>
    <property type="match status" value="1"/>
</dbReference>
<dbReference type="CDD" id="cd00684">
    <property type="entry name" value="Terpene_cyclase_plant_C1"/>
    <property type="match status" value="1"/>
</dbReference>
<dbReference type="InterPro" id="IPR005630">
    <property type="entry name" value="Terpene_synthase_metal-bd"/>
</dbReference>
<dbReference type="Pfam" id="PF03936">
    <property type="entry name" value="Terpene_synth_C"/>
    <property type="match status" value="1"/>
</dbReference>
<sequence>MNSFLSCKVTILPQWHGTKTTRGRPVLPQFLILSKVDDLQEINKRRSAHYHPSIWDLKHIESLSTPYTYGTHGTQLEKLKKEAKRLITSSGDHRTTLKLIDLMERLGVDYHFEEEIMEILGSSLIHHLDFPKDLYSTALRFRLLRKHGYPVSSDVFEEFRDGEGRFMHCLSHDLESILSLHEASYLATQEDNLEEAKKFSTKHLKSLVGTLNASALAKQVQQLLEIPSHWRMHRVEARNFIDAYERDDRKNLVLLKLAMLDYNVLQSVYQREVKELARWWRDLGFKDKLRFSRDRLMENYLWAVGISYKPQFSKCRVGLTKFICILTAIDDMYDVYGSLEELERFTDAVNRWDSKALEQLPEYMKLCYLALFNFGNEMAYVALRDHGLSILPAIKDEWANLCRSYLVEARWFYKGYRPTTAEYLANAWVSVGGPAAMFHAYILQDCTKTEDLDNVFKQASALIYWASLIGRLCDDLGTSEAEMRRGDTAKSIQCYMSEEGLSEKDARERVKDQVELSWKRLNEESGRTSLPRSLIDMSVNMARAAHCIFRHGDGIGTSHGYTRDVLISLIIEPIQ</sequence>
<dbReference type="AlphaFoldDB" id="A0A678XUJ0"/>
<dbReference type="PANTHER" id="PTHR31225:SF98">
    <property type="entry name" value="TERPENE SYNTHASE 9-RELATED"/>
    <property type="match status" value="1"/>
</dbReference>
<dbReference type="SFLD" id="SFLDS00005">
    <property type="entry name" value="Isoprenoid_Synthase_Type_I"/>
    <property type="match status" value="1"/>
</dbReference>
<keyword evidence="3" id="KW-0479">Metal-binding</keyword>
<evidence type="ECO:0000256" key="4">
    <source>
        <dbReference type="ARBA" id="ARBA00022842"/>
    </source>
</evidence>
<dbReference type="SUPFAM" id="SSF48239">
    <property type="entry name" value="Terpenoid cyclases/Protein prenyltransferases"/>
    <property type="match status" value="1"/>
</dbReference>
<dbReference type="GO" id="GO:0000287">
    <property type="term" value="F:magnesium ion binding"/>
    <property type="evidence" value="ECO:0007669"/>
    <property type="project" value="InterPro"/>
</dbReference>
<feature type="domain" description="Terpene synthase N-terminal" evidence="7">
    <location>
        <begin position="56"/>
        <end position="224"/>
    </location>
</feature>
<evidence type="ECO:0000256" key="3">
    <source>
        <dbReference type="ARBA" id="ARBA00022723"/>
    </source>
</evidence>
<organism evidence="9">
    <name type="scientific">Santalum album</name>
    <name type="common">Indian sandalwood</name>
    <dbReference type="NCBI Taxonomy" id="35974"/>
    <lineage>
        <taxon>Eukaryota</taxon>
        <taxon>Viridiplantae</taxon>
        <taxon>Streptophyta</taxon>
        <taxon>Embryophyta</taxon>
        <taxon>Tracheophyta</taxon>
        <taxon>Spermatophyta</taxon>
        <taxon>Magnoliopsida</taxon>
        <taxon>eudicotyledons</taxon>
        <taxon>Gunneridae</taxon>
        <taxon>Pentapetalae</taxon>
        <taxon>Santalales</taxon>
        <taxon>Santalaceae</taxon>
        <taxon>Santalum</taxon>
    </lineage>
</organism>
<dbReference type="Gene3D" id="1.10.600.10">
    <property type="entry name" value="Farnesyl Diphosphate Synthase"/>
    <property type="match status" value="1"/>
</dbReference>
<dbReference type="InterPro" id="IPR008949">
    <property type="entry name" value="Isoprenoid_synthase_dom_sf"/>
</dbReference>
<evidence type="ECO:0000256" key="5">
    <source>
        <dbReference type="ARBA" id="ARBA00023211"/>
    </source>
</evidence>
<comment type="cofactor">
    <cofactor evidence="1">
        <name>Mn(2+)</name>
        <dbReference type="ChEBI" id="CHEBI:29035"/>
    </cofactor>
</comment>
<evidence type="ECO:0000259" key="7">
    <source>
        <dbReference type="Pfam" id="PF01397"/>
    </source>
</evidence>
<dbReference type="InterPro" id="IPR001906">
    <property type="entry name" value="Terpene_synth_N"/>
</dbReference>
<evidence type="ECO:0000259" key="8">
    <source>
        <dbReference type="Pfam" id="PF03936"/>
    </source>
</evidence>
<evidence type="ECO:0000256" key="2">
    <source>
        <dbReference type="ARBA" id="ARBA00001946"/>
    </source>
</evidence>
<dbReference type="InterPro" id="IPR044814">
    <property type="entry name" value="Terpene_cyclase_plant_C1"/>
</dbReference>
<accession>A0A678XUJ0</accession>
<dbReference type="InterPro" id="IPR008930">
    <property type="entry name" value="Terpenoid_cyclase/PrenylTrfase"/>
</dbReference>
<dbReference type="SUPFAM" id="SSF48576">
    <property type="entry name" value="Terpenoid synthases"/>
    <property type="match status" value="1"/>
</dbReference>
<protein>
    <submittedName>
        <fullName evidence="9">Terpene synthase 3</fullName>
    </submittedName>
</protein>
<keyword evidence="6" id="KW-0456">Lyase</keyword>
<dbReference type="EMBL" id="MG280893">
    <property type="protein sequence ID" value="AZM65213.1"/>
    <property type="molecule type" value="mRNA"/>
</dbReference>
<name>A0A678XUJ0_SANAL</name>
<reference evidence="9" key="1">
    <citation type="submission" date="2017-10" db="EMBL/GenBank/DDBJ databases">
        <title>Identification and functional characterization of six sandalwood terpene synthases potentially involved in abiotic stress.</title>
        <authorList>
            <person name="Zhang X."/>
            <person name="Niu M."/>
            <person name="Teixeira Da Silva J.A."/>
            <person name="Ma G."/>
        </authorList>
    </citation>
    <scope>NUCLEOTIDE SEQUENCE</scope>
</reference>
<dbReference type="SFLD" id="SFLDG01019">
    <property type="entry name" value="Terpene_Cyclase_Like_1_C_Termi"/>
    <property type="match status" value="1"/>
</dbReference>
<dbReference type="InterPro" id="IPR034741">
    <property type="entry name" value="Terpene_cyclase-like_1_C"/>
</dbReference>
<feature type="domain" description="Terpene synthase metal-binding" evidence="8">
    <location>
        <begin position="281"/>
        <end position="519"/>
    </location>
</feature>
<proteinExistence type="evidence at transcript level"/>
<dbReference type="FunFam" id="1.50.10.130:FF:000001">
    <property type="entry name" value="Isoprene synthase, chloroplastic"/>
    <property type="match status" value="1"/>
</dbReference>
<comment type="cofactor">
    <cofactor evidence="2">
        <name>Mg(2+)</name>
        <dbReference type="ChEBI" id="CHEBI:18420"/>
    </cofactor>
</comment>
<dbReference type="InterPro" id="IPR050148">
    <property type="entry name" value="Terpene_synthase-like"/>
</dbReference>
<dbReference type="GO" id="GO:0010333">
    <property type="term" value="F:terpene synthase activity"/>
    <property type="evidence" value="ECO:0007669"/>
    <property type="project" value="InterPro"/>
</dbReference>
<dbReference type="Gene3D" id="1.50.10.130">
    <property type="entry name" value="Terpene synthase, N-terminal domain"/>
    <property type="match status" value="1"/>
</dbReference>